<organism evidence="3">
    <name type="scientific">marine sediment metagenome</name>
    <dbReference type="NCBI Taxonomy" id="412755"/>
    <lineage>
        <taxon>unclassified sequences</taxon>
        <taxon>metagenomes</taxon>
        <taxon>ecological metagenomes</taxon>
    </lineage>
</organism>
<dbReference type="InterPro" id="IPR002491">
    <property type="entry name" value="ABC_transptr_periplasmic_BD"/>
</dbReference>
<dbReference type="PROSITE" id="PS50983">
    <property type="entry name" value="FE_B12_PBP"/>
    <property type="match status" value="1"/>
</dbReference>
<evidence type="ECO:0000256" key="1">
    <source>
        <dbReference type="ARBA" id="ARBA00022729"/>
    </source>
</evidence>
<dbReference type="InterPro" id="IPR050902">
    <property type="entry name" value="ABC_Transporter_SBP"/>
</dbReference>
<comment type="caution">
    <text evidence="3">The sequence shown here is derived from an EMBL/GenBank/DDBJ whole genome shotgun (WGS) entry which is preliminary data.</text>
</comment>
<dbReference type="Gene3D" id="3.40.50.1980">
    <property type="entry name" value="Nitrogenase molybdenum iron protein domain"/>
    <property type="match status" value="2"/>
</dbReference>
<reference evidence="3" key="1">
    <citation type="journal article" date="2014" name="Front. Microbiol.">
        <title>High frequency of phylogenetically diverse reductive dehalogenase-homologous genes in deep subseafloor sedimentary metagenomes.</title>
        <authorList>
            <person name="Kawai M."/>
            <person name="Futagami T."/>
            <person name="Toyoda A."/>
            <person name="Takaki Y."/>
            <person name="Nishi S."/>
            <person name="Hori S."/>
            <person name="Arai W."/>
            <person name="Tsubouchi T."/>
            <person name="Morono Y."/>
            <person name="Uchiyama I."/>
            <person name="Ito T."/>
            <person name="Fujiyama A."/>
            <person name="Inagaki F."/>
            <person name="Takami H."/>
        </authorList>
    </citation>
    <scope>NUCLEOTIDE SEQUENCE</scope>
    <source>
        <strain evidence="3">Expedition CK06-06</strain>
    </source>
</reference>
<feature type="domain" description="Fe/B12 periplasmic-binding" evidence="2">
    <location>
        <begin position="1"/>
        <end position="225"/>
    </location>
</feature>
<proteinExistence type="predicted"/>
<accession>X0TDQ4</accession>
<keyword evidence="1" id="KW-0732">Signal</keyword>
<dbReference type="GO" id="GO:0071281">
    <property type="term" value="P:cellular response to iron ion"/>
    <property type="evidence" value="ECO:0007669"/>
    <property type="project" value="TreeGrafter"/>
</dbReference>
<protein>
    <recommendedName>
        <fullName evidence="2">Fe/B12 periplasmic-binding domain-containing protein</fullName>
    </recommendedName>
</protein>
<dbReference type="PANTHER" id="PTHR30535">
    <property type="entry name" value="VITAMIN B12-BINDING PROTEIN"/>
    <property type="match status" value="1"/>
</dbReference>
<gene>
    <name evidence="3" type="ORF">S01H1_27672</name>
</gene>
<feature type="non-terminal residue" evidence="3">
    <location>
        <position position="225"/>
    </location>
</feature>
<name>X0TDQ4_9ZZZZ</name>
<dbReference type="NCBIfam" id="NF038402">
    <property type="entry name" value="TroA_like"/>
    <property type="match status" value="1"/>
</dbReference>
<dbReference type="SUPFAM" id="SSF53807">
    <property type="entry name" value="Helical backbone' metal receptor"/>
    <property type="match status" value="1"/>
</dbReference>
<evidence type="ECO:0000259" key="2">
    <source>
        <dbReference type="PROSITE" id="PS50983"/>
    </source>
</evidence>
<dbReference type="Pfam" id="PF01497">
    <property type="entry name" value="Peripla_BP_2"/>
    <property type="match status" value="1"/>
</dbReference>
<dbReference type="EMBL" id="BARS01016869">
    <property type="protein sequence ID" value="GAF91658.1"/>
    <property type="molecule type" value="Genomic_DNA"/>
</dbReference>
<dbReference type="AlphaFoldDB" id="X0TDQ4"/>
<sequence>MTSYCTYPVEAAEKEIIGGPNNPNIEKIFSLSPDLVVGVSGINRTQVIEKLRDLGLEVVVFDACNTFDAVEKVLIELGKLTGKEEKTGEVMKEVKRTVRTVTEKLKNVPRVKVFWEVGARPLVSAGGKSFANEFIRRSGGVNIFADIPLEYPRVSREEVLRRNPEAIMLVTMGDVTEKEKLYWQEFGELAAVKNNRIYVIDADVVCRPGPASFLMGLVRVARALH</sequence>
<evidence type="ECO:0000313" key="3">
    <source>
        <dbReference type="EMBL" id="GAF91658.1"/>
    </source>
</evidence>
<dbReference type="InterPro" id="IPR054828">
    <property type="entry name" value="Vit_B12_bind_prot"/>
</dbReference>
<dbReference type="PANTHER" id="PTHR30535:SF34">
    <property type="entry name" value="MOLYBDATE-BINDING PROTEIN MOLA"/>
    <property type="match status" value="1"/>
</dbReference>